<feature type="transmembrane region" description="Helical" evidence="1">
    <location>
        <begin position="66"/>
        <end position="83"/>
    </location>
</feature>
<dbReference type="EMBL" id="BAAALT010000065">
    <property type="protein sequence ID" value="GAA1802665.1"/>
    <property type="molecule type" value="Genomic_DNA"/>
</dbReference>
<organism evidence="2 3">
    <name type="scientific">Luedemannella flava</name>
    <dbReference type="NCBI Taxonomy" id="349316"/>
    <lineage>
        <taxon>Bacteria</taxon>
        <taxon>Bacillati</taxon>
        <taxon>Actinomycetota</taxon>
        <taxon>Actinomycetes</taxon>
        <taxon>Micromonosporales</taxon>
        <taxon>Micromonosporaceae</taxon>
        <taxon>Luedemannella</taxon>
    </lineage>
</organism>
<accession>A0ABN2LZG0</accession>
<dbReference type="Proteomes" id="UP001500218">
    <property type="component" value="Unassembled WGS sequence"/>
</dbReference>
<feature type="transmembrane region" description="Helical" evidence="1">
    <location>
        <begin position="28"/>
        <end position="46"/>
    </location>
</feature>
<keyword evidence="3" id="KW-1185">Reference proteome</keyword>
<keyword evidence="1" id="KW-1133">Transmembrane helix</keyword>
<proteinExistence type="predicted"/>
<evidence type="ECO:0000313" key="3">
    <source>
        <dbReference type="Proteomes" id="UP001500218"/>
    </source>
</evidence>
<evidence type="ECO:0000313" key="2">
    <source>
        <dbReference type="EMBL" id="GAA1802665.1"/>
    </source>
</evidence>
<sequence>MSMPRRLRVRLRAAFAEVGDDLNRSANALLVGLVAGLLGLLIWLGATSAQASGATKGFLPLLQDQAVSAVTLALIGVAAWLGFRLRFRDAKLRYLRPYRRANGAADPSHETLVRAVLDHLTAVRPRRSLLVIAEPDRFAELTTALPRLIARRGLVPVVVDVSDVDGAVRVPALSREAFVSRLASATGDEVRAQRVFTREADRGKIVVLVAGLDRVAAAKPRAARRAIVEELLRSCVEERLPFVAAVADELAPRISEVASVRMGRTVDLAGLRATFRARLVDRGVPDDPALAAAVRQAFALRDPTTDPWYLARAADAVVARLRAGQEPGEAVRALFAAPRAYVRQLGWLREAALGGEHDLAGARSSAVLRSLAAVGRLAHHRQEVTVRWRDAAGQLPPADELAFAAAVSTLSRRGVLTLGGDMSDPELRFAHPDWLAFAGAVGLRLDPDAWAGLLTAGAPSATTGALTAALVLEGTDAASFVAVLRDLKRGETGDVTLDMITAVVVALQHLGVRPRYGPPEVAALDRAWRAATDQARLQFVAAAEAHPALVRYFWGQVVPPRFQVNSYRLRRAVCARLAGMGPVAWRQLADPWRALVTGADGADLSAVARLTKTDWVRVGLPLASAGWILPSLADHLTGADQRACLALIERVREIFTAPYGPDPGLEISLAEGFKFASVARGVAAQATEPPWLDEARALLGVARSWTSEQVLCQAMALAAADGFAFAARHAARDTHPFVREAVALAARARREAATTASSREWTITRDIWFDDVAALEDGGFHLSPEAHRLLALSTLLIDLAEGSQDLAARAHATDGAPDRVSAEVRDGVRARELALTANTLPRCFVSSAHAATMLDVDCDCAFDLCGAKMRGPVGHRQISKAFARRAEVTAGQRPVQRGRRPFARRALGHLWQRWDD</sequence>
<evidence type="ECO:0008006" key="4">
    <source>
        <dbReference type="Google" id="ProtNLM"/>
    </source>
</evidence>
<gene>
    <name evidence="2" type="ORF">GCM10009682_25620</name>
</gene>
<reference evidence="2 3" key="1">
    <citation type="journal article" date="2019" name="Int. J. Syst. Evol. Microbiol.">
        <title>The Global Catalogue of Microorganisms (GCM) 10K type strain sequencing project: providing services to taxonomists for standard genome sequencing and annotation.</title>
        <authorList>
            <consortium name="The Broad Institute Genomics Platform"/>
            <consortium name="The Broad Institute Genome Sequencing Center for Infectious Disease"/>
            <person name="Wu L."/>
            <person name="Ma J."/>
        </authorList>
    </citation>
    <scope>NUCLEOTIDE SEQUENCE [LARGE SCALE GENOMIC DNA]</scope>
    <source>
        <strain evidence="2 3">JCM 13250</strain>
    </source>
</reference>
<comment type="caution">
    <text evidence="2">The sequence shown here is derived from an EMBL/GenBank/DDBJ whole genome shotgun (WGS) entry which is preliminary data.</text>
</comment>
<dbReference type="RefSeq" id="WP_344130006.1">
    <property type="nucleotide sequence ID" value="NZ_BAAALT010000065.1"/>
</dbReference>
<keyword evidence="1" id="KW-0812">Transmembrane</keyword>
<protein>
    <recommendedName>
        <fullName evidence="4">IcmF-related N-terminal domain-containing protein</fullName>
    </recommendedName>
</protein>
<evidence type="ECO:0000256" key="1">
    <source>
        <dbReference type="SAM" id="Phobius"/>
    </source>
</evidence>
<name>A0ABN2LZG0_9ACTN</name>
<keyword evidence="1" id="KW-0472">Membrane</keyword>